<dbReference type="Proteomes" id="UP000002036">
    <property type="component" value="Chromosome G"/>
</dbReference>
<evidence type="ECO:0000256" key="1">
    <source>
        <dbReference type="ARBA" id="ARBA00004141"/>
    </source>
</evidence>
<dbReference type="AlphaFoldDB" id="C5DMS3"/>
<evidence type="ECO:0000256" key="6">
    <source>
        <dbReference type="SAM" id="Phobius"/>
    </source>
</evidence>
<dbReference type="PANTHER" id="PTHR31274:SF1">
    <property type="entry name" value="AGL149CP"/>
    <property type="match status" value="1"/>
</dbReference>
<reference evidence="7 8" key="1">
    <citation type="journal article" date="2009" name="Genome Res.">
        <title>Comparative genomics of protoploid Saccharomycetaceae.</title>
        <authorList>
            <consortium name="The Genolevures Consortium"/>
            <person name="Souciet J.-L."/>
            <person name="Dujon B."/>
            <person name="Gaillardin C."/>
            <person name="Johnston M."/>
            <person name="Baret P.V."/>
            <person name="Cliften P."/>
            <person name="Sherman D.J."/>
            <person name="Weissenbach J."/>
            <person name="Westhof E."/>
            <person name="Wincker P."/>
            <person name="Jubin C."/>
            <person name="Poulain J."/>
            <person name="Barbe V."/>
            <person name="Segurens B."/>
            <person name="Artiguenave F."/>
            <person name="Anthouard V."/>
            <person name="Vacherie B."/>
            <person name="Val M.-E."/>
            <person name="Fulton R.S."/>
            <person name="Minx P."/>
            <person name="Wilson R."/>
            <person name="Durrens P."/>
            <person name="Jean G."/>
            <person name="Marck C."/>
            <person name="Martin T."/>
            <person name="Nikolski M."/>
            <person name="Rolland T."/>
            <person name="Seret M.-L."/>
            <person name="Casaregola S."/>
            <person name="Despons L."/>
            <person name="Fairhead C."/>
            <person name="Fischer G."/>
            <person name="Lafontaine I."/>
            <person name="Leh V."/>
            <person name="Lemaire M."/>
            <person name="de Montigny J."/>
            <person name="Neuveglise C."/>
            <person name="Thierry A."/>
            <person name="Blanc-Lenfle I."/>
            <person name="Bleykasten C."/>
            <person name="Diffels J."/>
            <person name="Fritsch E."/>
            <person name="Frangeul L."/>
            <person name="Goeffon A."/>
            <person name="Jauniaux N."/>
            <person name="Kachouri-Lafond R."/>
            <person name="Payen C."/>
            <person name="Potier S."/>
            <person name="Pribylova L."/>
            <person name="Ozanne C."/>
            <person name="Richard G.-F."/>
            <person name="Sacerdot C."/>
            <person name="Straub M.-L."/>
            <person name="Talla E."/>
        </authorList>
    </citation>
    <scope>NUCLEOTIDE SEQUENCE [LARGE SCALE GENOMIC DNA]</scope>
    <source>
        <strain evidence="8">ATCC 56472 / CBS 6340 / NRRL Y-8284</strain>
    </source>
</reference>
<accession>C5DMS3</accession>
<evidence type="ECO:0000313" key="8">
    <source>
        <dbReference type="Proteomes" id="UP000002036"/>
    </source>
</evidence>
<comment type="subcellular location">
    <subcellularLocation>
        <location evidence="1">Membrane</location>
        <topology evidence="1">Multi-pass membrane protein</topology>
    </subcellularLocation>
</comment>
<evidence type="ECO:0000256" key="5">
    <source>
        <dbReference type="SAM" id="MobiDB-lite"/>
    </source>
</evidence>
<dbReference type="RefSeq" id="XP_002555521.1">
    <property type="nucleotide sequence ID" value="XM_002555475.1"/>
</dbReference>
<feature type="compositionally biased region" description="Polar residues" evidence="5">
    <location>
        <begin position="180"/>
        <end position="190"/>
    </location>
</feature>
<feature type="region of interest" description="Disordered" evidence="5">
    <location>
        <begin position="175"/>
        <end position="339"/>
    </location>
</feature>
<feature type="region of interest" description="Disordered" evidence="5">
    <location>
        <begin position="366"/>
        <end position="405"/>
    </location>
</feature>
<feature type="transmembrane region" description="Helical" evidence="6">
    <location>
        <begin position="589"/>
        <end position="613"/>
    </location>
</feature>
<feature type="compositionally biased region" description="Low complexity" evidence="5">
    <location>
        <begin position="264"/>
        <end position="278"/>
    </location>
</feature>
<keyword evidence="4 6" id="KW-0472">Membrane</keyword>
<evidence type="ECO:0000256" key="4">
    <source>
        <dbReference type="ARBA" id="ARBA00023136"/>
    </source>
</evidence>
<dbReference type="EMBL" id="CU928171">
    <property type="protein sequence ID" value="CAR25084.1"/>
    <property type="molecule type" value="Genomic_DNA"/>
</dbReference>
<keyword evidence="3 6" id="KW-1133">Transmembrane helix</keyword>
<protein>
    <submittedName>
        <fullName evidence="7">KLTH0G11220p</fullName>
    </submittedName>
</protein>
<sequence>MSIGVGVAIYAAIKPVLKIYVIILVGYLLARYNLATVETSRGVSNMVVNAILPCLTFNKIVGNISDKDIKEVGVLVLTAFLIFAVGGVGALITKWLTNSPKQWYWGLLFAGIFPNISDLPIAYVQSMSNGSVFTSGQVDRGVAYCCIFLCTQSFLMMNFGMFRLVGLDFREPSKDEEQLSENSDNSSHLNSKLREGEFTKTPENDVIADKQGPASFHGDRQPQMLASDKGSVDMPRSLYGQDENSSQSEADLGDEPQHFLNTVSTGSSLSSSSGATASDVFRSGSRHSGSENSHSRAGVPISISDTIHRMTTARSTASALSIGSQRKSRGRQRRLSQTAKDVINEYSAVQKIKTGEMDLSRPLSLTQEFGSGNAFPSDKSDDEDEEYDGSLPAEGDRRASYTSSSQLSRRRSKKWKRSLASFVERYKLGWLVYIMVNFCRPASLGALLGIIFCMIPWVKALFVHTDVHMHQAPDGQPVLNFLMDFTAYIGNACVPLGLLLLGGTLARLEIGSLPKGFWKTTVAMTAFRLVILPIVGIAWANKLYDINWIENDVAKFVVILTWAMPSATAQVYFTAFYTPLEGEHLQMDCLSVFFLSQYAVLFITLSIVVSYALKVDLKV</sequence>
<dbReference type="GeneID" id="8293800"/>
<name>C5DMS3_LACTC</name>
<feature type="transmembrane region" description="Helical" evidence="6">
    <location>
        <begin position="72"/>
        <end position="91"/>
    </location>
</feature>
<feature type="transmembrane region" description="Helical" evidence="6">
    <location>
        <begin position="430"/>
        <end position="458"/>
    </location>
</feature>
<dbReference type="InParanoid" id="C5DMS3"/>
<dbReference type="eggNOG" id="ENOG502QU6H">
    <property type="taxonomic scope" value="Eukaryota"/>
</dbReference>
<feature type="transmembrane region" description="Helical" evidence="6">
    <location>
        <begin position="522"/>
        <end position="541"/>
    </location>
</feature>
<feature type="transmembrane region" description="Helical" evidence="6">
    <location>
        <begin position="141"/>
        <end position="165"/>
    </location>
</feature>
<feature type="compositionally biased region" description="Polar residues" evidence="5">
    <location>
        <begin position="312"/>
        <end position="323"/>
    </location>
</feature>
<organism evidence="7 8">
    <name type="scientific">Lachancea thermotolerans (strain ATCC 56472 / CBS 6340 / NRRL Y-8284)</name>
    <name type="common">Yeast</name>
    <name type="synonym">Kluyveromyces thermotolerans</name>
    <dbReference type="NCBI Taxonomy" id="559295"/>
    <lineage>
        <taxon>Eukaryota</taxon>
        <taxon>Fungi</taxon>
        <taxon>Dikarya</taxon>
        <taxon>Ascomycota</taxon>
        <taxon>Saccharomycotina</taxon>
        <taxon>Saccharomycetes</taxon>
        <taxon>Saccharomycetales</taxon>
        <taxon>Saccharomycetaceae</taxon>
        <taxon>Lachancea</taxon>
    </lineage>
</organism>
<dbReference type="GO" id="GO:0055085">
    <property type="term" value="P:transmembrane transport"/>
    <property type="evidence" value="ECO:0007669"/>
    <property type="project" value="InterPro"/>
</dbReference>
<evidence type="ECO:0000256" key="3">
    <source>
        <dbReference type="ARBA" id="ARBA00022989"/>
    </source>
</evidence>
<evidence type="ECO:0000256" key="2">
    <source>
        <dbReference type="ARBA" id="ARBA00022692"/>
    </source>
</evidence>
<feature type="transmembrane region" description="Helical" evidence="6">
    <location>
        <begin position="6"/>
        <end position="30"/>
    </location>
</feature>
<dbReference type="OMA" id="GVAYCCI"/>
<dbReference type="InterPro" id="IPR040254">
    <property type="entry name" value="Ecm3-like"/>
</dbReference>
<feature type="transmembrane region" description="Helical" evidence="6">
    <location>
        <begin position="42"/>
        <end position="60"/>
    </location>
</feature>
<dbReference type="FunCoup" id="C5DMS3">
    <property type="interactions" value="71"/>
</dbReference>
<dbReference type="GO" id="GO:0016020">
    <property type="term" value="C:membrane"/>
    <property type="evidence" value="ECO:0007669"/>
    <property type="project" value="UniProtKB-SubCell"/>
</dbReference>
<keyword evidence="2 6" id="KW-0812">Transmembrane</keyword>
<dbReference type="OrthoDB" id="435607at2759"/>
<feature type="transmembrane region" description="Helical" evidence="6">
    <location>
        <begin position="553"/>
        <end position="577"/>
    </location>
</feature>
<feature type="transmembrane region" description="Helical" evidence="6">
    <location>
        <begin position="103"/>
        <end position="121"/>
    </location>
</feature>
<gene>
    <name evidence="7" type="ordered locus">KLTH0G11220g</name>
</gene>
<dbReference type="KEGG" id="lth:KLTH0G11220g"/>
<dbReference type="PANTHER" id="PTHR31274">
    <property type="entry name" value="PROTEIN ECM3"/>
    <property type="match status" value="1"/>
</dbReference>
<dbReference type="HOGENOM" id="CLU_021924_0_1_1"/>
<proteinExistence type="predicted"/>
<evidence type="ECO:0000313" key="7">
    <source>
        <dbReference type="EMBL" id="CAR25084.1"/>
    </source>
</evidence>
<dbReference type="InterPro" id="IPR004776">
    <property type="entry name" value="Mem_transp_PIN-like"/>
</dbReference>
<feature type="compositionally biased region" description="Basic and acidic residues" evidence="5">
    <location>
        <begin position="192"/>
        <end position="203"/>
    </location>
</feature>
<keyword evidence="8" id="KW-1185">Reference proteome</keyword>
<dbReference type="Pfam" id="PF03547">
    <property type="entry name" value="Mem_trans"/>
    <property type="match status" value="1"/>
</dbReference>